<protein>
    <submittedName>
        <fullName evidence="2">Uncharacterized protein</fullName>
    </submittedName>
</protein>
<reference evidence="2 3" key="1">
    <citation type="submission" date="2020-04" db="EMBL/GenBank/DDBJ databases">
        <title>Chromosome-level genome assembly of a cyprinid fish Onychostoma macrolepis by integration of Nanopore Sequencing, Bionano and Hi-C technology.</title>
        <authorList>
            <person name="Wang D."/>
        </authorList>
    </citation>
    <scope>NUCLEOTIDE SEQUENCE [LARGE SCALE GENOMIC DNA]</scope>
    <source>
        <strain evidence="2">SWU-2019</strain>
        <tissue evidence="2">Muscle</tissue>
    </source>
</reference>
<comment type="caution">
    <text evidence="2">The sequence shown here is derived from an EMBL/GenBank/DDBJ whole genome shotgun (WGS) entry which is preliminary data.</text>
</comment>
<name>A0A7J6CX87_9TELE</name>
<organism evidence="2 3">
    <name type="scientific">Onychostoma macrolepis</name>
    <dbReference type="NCBI Taxonomy" id="369639"/>
    <lineage>
        <taxon>Eukaryota</taxon>
        <taxon>Metazoa</taxon>
        <taxon>Chordata</taxon>
        <taxon>Craniata</taxon>
        <taxon>Vertebrata</taxon>
        <taxon>Euteleostomi</taxon>
        <taxon>Actinopterygii</taxon>
        <taxon>Neopterygii</taxon>
        <taxon>Teleostei</taxon>
        <taxon>Ostariophysi</taxon>
        <taxon>Cypriniformes</taxon>
        <taxon>Cyprinidae</taxon>
        <taxon>Acrossocheilinae</taxon>
        <taxon>Onychostoma</taxon>
    </lineage>
</organism>
<evidence type="ECO:0000313" key="2">
    <source>
        <dbReference type="EMBL" id="KAF4111664.1"/>
    </source>
</evidence>
<feature type="coiled-coil region" evidence="1">
    <location>
        <begin position="37"/>
        <end position="64"/>
    </location>
</feature>
<evidence type="ECO:0000313" key="3">
    <source>
        <dbReference type="Proteomes" id="UP000579812"/>
    </source>
</evidence>
<proteinExistence type="predicted"/>
<dbReference type="Proteomes" id="UP000579812">
    <property type="component" value="Unassembled WGS sequence"/>
</dbReference>
<dbReference type="EMBL" id="JAAMOB010000007">
    <property type="protein sequence ID" value="KAF4111664.1"/>
    <property type="molecule type" value="Genomic_DNA"/>
</dbReference>
<dbReference type="AlphaFoldDB" id="A0A7J6CX87"/>
<keyword evidence="3" id="KW-1185">Reference proteome</keyword>
<gene>
    <name evidence="2" type="ORF">G5714_008695</name>
</gene>
<accession>A0A7J6CX87</accession>
<sequence>MNSRTIKHLAQIALKPDSAFTLQHLDFFIPRVREAGKEDWVRLLEEMRRNAEAEEANKDALSYLQAGLTKLDLFFSGQ</sequence>
<keyword evidence="1" id="KW-0175">Coiled coil</keyword>
<evidence type="ECO:0000256" key="1">
    <source>
        <dbReference type="SAM" id="Coils"/>
    </source>
</evidence>